<dbReference type="FunFam" id="3.40.50.150:FF:000101">
    <property type="entry name" value="Thiopurine S-methyltransferase"/>
    <property type="match status" value="1"/>
</dbReference>
<evidence type="ECO:0000313" key="10">
    <source>
        <dbReference type="EMBL" id="MCU4396700.1"/>
    </source>
</evidence>
<accession>A0A2R4UMU3</accession>
<evidence type="ECO:0000256" key="3">
    <source>
        <dbReference type="ARBA" id="ARBA00008145"/>
    </source>
</evidence>
<dbReference type="PIRSF" id="PIRSF023956">
    <property type="entry name" value="Thiopurine_S-methyltransferase"/>
    <property type="match status" value="1"/>
</dbReference>
<dbReference type="InterPro" id="IPR008854">
    <property type="entry name" value="TPMT"/>
</dbReference>
<protein>
    <recommendedName>
        <fullName evidence="4 9">Thiopurine S-methyltransferase</fullName>
        <ecNumber evidence="4 9">2.1.1.67</ecNumber>
    </recommendedName>
    <alternativeName>
        <fullName evidence="9">Thiopurine methyltransferase</fullName>
    </alternativeName>
</protein>
<dbReference type="CDD" id="cd02440">
    <property type="entry name" value="AdoMet_MTases"/>
    <property type="match status" value="1"/>
</dbReference>
<dbReference type="STRING" id="40215.BVL33_13635"/>
<evidence type="ECO:0000256" key="8">
    <source>
        <dbReference type="ARBA" id="ARBA00022691"/>
    </source>
</evidence>
<keyword evidence="7 9" id="KW-0808">Transferase</keyword>
<keyword evidence="6 9" id="KW-0489">Methyltransferase</keyword>
<dbReference type="RefSeq" id="WP_005402197.1">
    <property type="nucleotide sequence ID" value="NZ_CABKOY010000044.1"/>
</dbReference>
<dbReference type="HAMAP" id="MF_00812">
    <property type="entry name" value="Thiopur_methtran"/>
    <property type="match status" value="1"/>
</dbReference>
<dbReference type="InterPro" id="IPR025835">
    <property type="entry name" value="Thiopurine_S-MeTrfase"/>
</dbReference>
<evidence type="ECO:0000256" key="7">
    <source>
        <dbReference type="ARBA" id="ARBA00022679"/>
    </source>
</evidence>
<reference evidence="10" key="2">
    <citation type="submission" date="2021-06" db="EMBL/GenBank/DDBJ databases">
        <title>Propagation of a rapidly emergent carbapenem-resistant Acinetobacter baumannii lineage by various extra-hospital transmission networks.</title>
        <authorList>
            <person name="Calix J."/>
        </authorList>
    </citation>
    <scope>NUCLEOTIDE SEQUENCE</scope>
    <source>
        <strain evidence="10">WU_MDCI_Aw63</strain>
    </source>
</reference>
<comment type="catalytic activity">
    <reaction evidence="1 9">
        <text>S-adenosyl-L-methionine + a thiopurine = S-adenosyl-L-homocysteine + a thiopurine S-methylether.</text>
        <dbReference type="EC" id="2.1.1.67"/>
    </reaction>
</comment>
<evidence type="ECO:0000313" key="12">
    <source>
        <dbReference type="Proteomes" id="UP000253688"/>
    </source>
</evidence>
<dbReference type="NCBIfam" id="NF009732">
    <property type="entry name" value="PRK13255.1"/>
    <property type="match status" value="1"/>
</dbReference>
<dbReference type="GO" id="GO:0010038">
    <property type="term" value="P:response to metal ion"/>
    <property type="evidence" value="ECO:0007669"/>
    <property type="project" value="InterPro"/>
</dbReference>
<dbReference type="EC" id="2.1.1.67" evidence="4 9"/>
<comment type="caution">
    <text evidence="11">The sequence shown here is derived from an EMBL/GenBank/DDBJ whole genome shotgun (WGS) entry which is preliminary data.</text>
</comment>
<dbReference type="EMBL" id="JAHPRE010000022">
    <property type="protein sequence ID" value="MCU4396700.1"/>
    <property type="molecule type" value="Genomic_DNA"/>
</dbReference>
<name>A0A2R4UMU3_ACIJU</name>
<evidence type="ECO:0000256" key="4">
    <source>
        <dbReference type="ARBA" id="ARBA00011905"/>
    </source>
</evidence>
<dbReference type="GO" id="GO:0005737">
    <property type="term" value="C:cytoplasm"/>
    <property type="evidence" value="ECO:0007669"/>
    <property type="project" value="UniProtKB-SubCell"/>
</dbReference>
<dbReference type="InterPro" id="IPR029063">
    <property type="entry name" value="SAM-dependent_MTases_sf"/>
</dbReference>
<dbReference type="Proteomes" id="UP001208534">
    <property type="component" value="Unassembled WGS sequence"/>
</dbReference>
<keyword evidence="8 9" id="KW-0949">S-adenosyl-L-methionine</keyword>
<dbReference type="InterPro" id="IPR022474">
    <property type="entry name" value="Thiopur_S-MeTfrase_Se/Te_detox"/>
</dbReference>
<dbReference type="AlphaFoldDB" id="A0A2R4UMU3"/>
<evidence type="ECO:0000313" key="11">
    <source>
        <dbReference type="EMBL" id="RBA49319.1"/>
    </source>
</evidence>
<dbReference type="Pfam" id="PF05724">
    <property type="entry name" value="TPMT"/>
    <property type="match status" value="1"/>
</dbReference>
<keyword evidence="5 9" id="KW-0963">Cytoplasm</keyword>
<organism evidence="11 12">
    <name type="scientific">Acinetobacter junii</name>
    <dbReference type="NCBI Taxonomy" id="40215"/>
    <lineage>
        <taxon>Bacteria</taxon>
        <taxon>Pseudomonadati</taxon>
        <taxon>Pseudomonadota</taxon>
        <taxon>Gammaproteobacteria</taxon>
        <taxon>Moraxellales</taxon>
        <taxon>Moraxellaceae</taxon>
        <taxon>Acinetobacter</taxon>
    </lineage>
</organism>
<dbReference type="NCBIfam" id="TIGR03840">
    <property type="entry name" value="TMPT_Se_Te"/>
    <property type="match status" value="1"/>
</dbReference>
<proteinExistence type="inferred from homology"/>
<gene>
    <name evidence="11" type="primary">tmpT</name>
    <name evidence="9" type="synonym">tpm</name>
    <name evidence="11" type="ORF">DC346_03425</name>
    <name evidence="10" type="ORF">KTH64_06905</name>
</gene>
<dbReference type="PROSITE" id="PS51585">
    <property type="entry name" value="SAM_MT_TPMT"/>
    <property type="match status" value="1"/>
</dbReference>
<dbReference type="EMBL" id="QEWH01000019">
    <property type="protein sequence ID" value="RBA49319.1"/>
    <property type="molecule type" value="Genomic_DNA"/>
</dbReference>
<dbReference type="Gene3D" id="3.40.50.150">
    <property type="entry name" value="Vaccinia Virus protein VP39"/>
    <property type="match status" value="1"/>
</dbReference>
<sequence length="210" mass="24497">MKHEFWHDKWQKNEIGFHLNQPHSLLVKYIDSLNLEKNNRIFLPLCGKSLDIHWLLAQGYHLIGIDLSPIAIEELMAELAIPFTERKLEKLTHYHHPQIDLFVGDFFELTSSNIGKIDAIYDRAALVALPEEMRTDYAQHLMQISNQATQLLISFEYDQSVMAGPPFSISPQQLKDYYSKQYQLQLLDSQTELLKGKVDAEEKIWLLKPY</sequence>
<evidence type="ECO:0000256" key="1">
    <source>
        <dbReference type="ARBA" id="ARBA00000903"/>
    </source>
</evidence>
<comment type="caution">
    <text evidence="9">Lacks conserved residue(s) required for the propagation of feature annotation.</text>
</comment>
<comment type="similarity">
    <text evidence="3 9">Belongs to the class I-like SAM-binding methyltransferase superfamily. TPMT family.</text>
</comment>
<evidence type="ECO:0000256" key="6">
    <source>
        <dbReference type="ARBA" id="ARBA00022603"/>
    </source>
</evidence>
<feature type="binding site" evidence="9">
    <location>
        <position position="10"/>
    </location>
    <ligand>
        <name>S-adenosyl-L-methionine</name>
        <dbReference type="ChEBI" id="CHEBI:59789"/>
    </ligand>
</feature>
<feature type="binding site" evidence="9">
    <location>
        <position position="45"/>
    </location>
    <ligand>
        <name>S-adenosyl-L-methionine</name>
        <dbReference type="ChEBI" id="CHEBI:59789"/>
    </ligand>
</feature>
<dbReference type="Proteomes" id="UP000253688">
    <property type="component" value="Unassembled WGS sequence"/>
</dbReference>
<evidence type="ECO:0000256" key="5">
    <source>
        <dbReference type="ARBA" id="ARBA00022490"/>
    </source>
</evidence>
<comment type="subcellular location">
    <subcellularLocation>
        <location evidence="2 9">Cytoplasm</location>
    </subcellularLocation>
</comment>
<evidence type="ECO:0000256" key="9">
    <source>
        <dbReference type="HAMAP-Rule" id="MF_00812"/>
    </source>
</evidence>
<feature type="binding site" evidence="9">
    <location>
        <position position="123"/>
    </location>
    <ligand>
        <name>S-adenosyl-L-methionine</name>
        <dbReference type="ChEBI" id="CHEBI:59789"/>
    </ligand>
</feature>
<dbReference type="PANTHER" id="PTHR10259:SF11">
    <property type="entry name" value="THIOPURINE S-METHYLTRANSFERASE"/>
    <property type="match status" value="1"/>
</dbReference>
<reference evidence="11 12" key="1">
    <citation type="submission" date="2018-04" db="EMBL/GenBank/DDBJ databases">
        <title>Acinetobacter junii Genome sequencing and assembly.</title>
        <authorList>
            <person name="Su J."/>
            <person name="Rensing C."/>
            <person name="Mazhar H.S."/>
        </authorList>
    </citation>
    <scope>NUCLEOTIDE SEQUENCE [LARGE SCALE GENOMIC DNA]</scope>
    <source>
        <strain evidence="11 12">SC22</strain>
    </source>
</reference>
<dbReference type="GO" id="GO:0032259">
    <property type="term" value="P:methylation"/>
    <property type="evidence" value="ECO:0007669"/>
    <property type="project" value="UniProtKB-KW"/>
</dbReference>
<dbReference type="SUPFAM" id="SSF53335">
    <property type="entry name" value="S-adenosyl-L-methionine-dependent methyltransferases"/>
    <property type="match status" value="1"/>
</dbReference>
<dbReference type="GO" id="GO:0008119">
    <property type="term" value="F:thiopurine S-methyltransferase activity"/>
    <property type="evidence" value="ECO:0007669"/>
    <property type="project" value="UniProtKB-UniRule"/>
</dbReference>
<dbReference type="PANTHER" id="PTHR10259">
    <property type="entry name" value="THIOPURINE S-METHYLTRANSFERASE"/>
    <property type="match status" value="1"/>
</dbReference>
<evidence type="ECO:0000256" key="2">
    <source>
        <dbReference type="ARBA" id="ARBA00004496"/>
    </source>
</evidence>